<dbReference type="GeneID" id="113510852"/>
<proteinExistence type="predicted"/>
<gene>
    <name evidence="3" type="primary">LOC113510852</name>
</gene>
<protein>
    <submittedName>
        <fullName evidence="3">Uncharacterized protein LOC113510852</fullName>
    </submittedName>
</protein>
<dbReference type="Proteomes" id="UP001652740">
    <property type="component" value="Unplaced"/>
</dbReference>
<dbReference type="RefSeq" id="XP_026750186.2">
    <property type="nucleotide sequence ID" value="XM_026894385.3"/>
</dbReference>
<keyword evidence="1" id="KW-0732">Signal</keyword>
<dbReference type="KEGG" id="gmw:113510852"/>
<name>A0A6J1WAI7_GALME</name>
<evidence type="ECO:0000313" key="2">
    <source>
        <dbReference type="Proteomes" id="UP001652740"/>
    </source>
</evidence>
<dbReference type="AlphaFoldDB" id="A0A6J1WAI7"/>
<evidence type="ECO:0000313" key="3">
    <source>
        <dbReference type="RefSeq" id="XP_026750186.2"/>
    </source>
</evidence>
<keyword evidence="2" id="KW-1185">Reference proteome</keyword>
<dbReference type="InterPro" id="IPR036846">
    <property type="entry name" value="GM2-AP_sf"/>
</dbReference>
<dbReference type="Gene3D" id="2.70.220.10">
    <property type="entry name" value="Ganglioside GM2 activator"/>
    <property type="match status" value="1"/>
</dbReference>
<accession>A0A6J1WAI7</accession>
<dbReference type="InParanoid" id="A0A6J1WAI7"/>
<evidence type="ECO:0000256" key="1">
    <source>
        <dbReference type="ARBA" id="ARBA00022729"/>
    </source>
</evidence>
<organism evidence="2 3">
    <name type="scientific">Galleria mellonella</name>
    <name type="common">Greater wax moth</name>
    <dbReference type="NCBI Taxonomy" id="7137"/>
    <lineage>
        <taxon>Eukaryota</taxon>
        <taxon>Metazoa</taxon>
        <taxon>Ecdysozoa</taxon>
        <taxon>Arthropoda</taxon>
        <taxon>Hexapoda</taxon>
        <taxon>Insecta</taxon>
        <taxon>Pterygota</taxon>
        <taxon>Neoptera</taxon>
        <taxon>Endopterygota</taxon>
        <taxon>Lepidoptera</taxon>
        <taxon>Glossata</taxon>
        <taxon>Ditrysia</taxon>
        <taxon>Pyraloidea</taxon>
        <taxon>Pyralidae</taxon>
        <taxon>Galleriinae</taxon>
        <taxon>Galleria</taxon>
    </lineage>
</organism>
<reference evidence="3" key="1">
    <citation type="submission" date="2025-08" db="UniProtKB">
        <authorList>
            <consortium name="RefSeq"/>
        </authorList>
    </citation>
    <scope>IDENTIFICATION</scope>
    <source>
        <tissue evidence="3">Whole larvae</tissue>
    </source>
</reference>
<sequence>MYTIMNIFIYNLSIYLYCVLSKPQSNLAPTNLLATRIGPCHDVTSTVVTVSEMSLSTRLHDSSLSGEMNVSRDIDNGWTVKALMQKCQDIRNLDTCDYFKSFPVVRNGCKEDDESDEADLYSMLFHRSQPSMSCPIKAGSYNIVNYPIFNEDNYLAVSEAKISTSVFGYTFRLEGFSRNIKIFCIEAYLQLLYIREHNWNQDEAVTSEPSSEEDKRASDEK</sequence>